<feature type="compositionally biased region" description="Basic and acidic residues" evidence="1">
    <location>
        <begin position="589"/>
        <end position="609"/>
    </location>
</feature>
<keyword evidence="3" id="KW-1185">Reference proteome</keyword>
<dbReference type="InParanoid" id="E9HH14"/>
<feature type="region of interest" description="Disordered" evidence="1">
    <location>
        <begin position="146"/>
        <end position="174"/>
    </location>
</feature>
<dbReference type="PhylomeDB" id="E9HH14"/>
<proteinExistence type="predicted"/>
<evidence type="ECO:0000313" key="2">
    <source>
        <dbReference type="EMBL" id="EFX68980.1"/>
    </source>
</evidence>
<feature type="region of interest" description="Disordered" evidence="1">
    <location>
        <begin position="558"/>
        <end position="611"/>
    </location>
</feature>
<feature type="region of interest" description="Disordered" evidence="1">
    <location>
        <begin position="637"/>
        <end position="690"/>
    </location>
</feature>
<feature type="compositionally biased region" description="Basic residues" evidence="1">
    <location>
        <begin position="576"/>
        <end position="588"/>
    </location>
</feature>
<dbReference type="OrthoDB" id="10325374at2759"/>
<sequence length="690" mass="76800">MNIIAKIKNQWRQGFAEQFRDSESEMNTQPIRKLPGAKKEFPFVKFKIDNRRPVILAKPTANATKPTTLNPDKIHLIPANSTMADGAQQMPSKVGFRFQGFGSTSITAAIPNSQTIRPLPTHLNKKIHPRDWTFSPKPEVVSAIKKTDGTNSKPKPFKANPVPRSHYDKPYPPVSIAKKNKTELARNVNKKTLEPTTPGLVSRAWHSVIDPILHPHNDASTEKVITELPLEPEKKESANKDYPKLADETVEPMAANADLPDHPGLASRMWHSVVDPILHPHTEASTEKVPLPDKKKNLDNFMSKKHFRATPAPPSTQKPSIPVVPQKRLPVRNVKNMKHLDPAEKAELQEFELTEKAILQQEDAHKEMTPSRSLKKIRPREEEDVVRKAKSLKSLDVNLQKGITSEPEKKESATVHSHPILPAETVEEPMAENAADLPDHPGLASRMWHSVVDPILHPNKKLEPDEKSIAGNDEEKADENQSDVQDEVKVDEDPEVPEAEPSEKSDLDGKMPSVPEAAHVQKITKEIVNVAAVPDENEMAPNPEAVLDPIREAVEISPFTRTVASRMETEAAGTQKTRRRHDKRRRHSESHLPRPKHSEVKPEKPEEPVRPGLLKRAVAGLGSTAWSVGKSVLTGVGSVVGLTGRNKTPIGIPEEPASKTDKKHNRHHKKKSHHQRPAGKDLEVTAVPKL</sequence>
<dbReference type="HOGENOM" id="CLU_415198_0_0_1"/>
<feature type="region of interest" description="Disordered" evidence="1">
    <location>
        <begin position="398"/>
        <end position="522"/>
    </location>
</feature>
<feature type="region of interest" description="Disordered" evidence="1">
    <location>
        <begin position="363"/>
        <end position="382"/>
    </location>
</feature>
<dbReference type="EMBL" id="GL732644">
    <property type="protein sequence ID" value="EFX68980.1"/>
    <property type="molecule type" value="Genomic_DNA"/>
</dbReference>
<accession>E9HH14</accession>
<organism evidence="2 3">
    <name type="scientific">Daphnia pulex</name>
    <name type="common">Water flea</name>
    <dbReference type="NCBI Taxonomy" id="6669"/>
    <lineage>
        <taxon>Eukaryota</taxon>
        <taxon>Metazoa</taxon>
        <taxon>Ecdysozoa</taxon>
        <taxon>Arthropoda</taxon>
        <taxon>Crustacea</taxon>
        <taxon>Branchiopoda</taxon>
        <taxon>Diplostraca</taxon>
        <taxon>Cladocera</taxon>
        <taxon>Anomopoda</taxon>
        <taxon>Daphniidae</taxon>
        <taxon>Daphnia</taxon>
    </lineage>
</organism>
<feature type="compositionally biased region" description="Basic residues" evidence="1">
    <location>
        <begin position="661"/>
        <end position="677"/>
    </location>
</feature>
<feature type="compositionally biased region" description="Acidic residues" evidence="1">
    <location>
        <begin position="475"/>
        <end position="500"/>
    </location>
</feature>
<protein>
    <submittedName>
        <fullName evidence="2">Uncharacterized protein</fullName>
    </submittedName>
</protein>
<gene>
    <name evidence="2" type="ORF">DAPPUDRAFT_329576</name>
</gene>
<reference evidence="2 3" key="1">
    <citation type="journal article" date="2011" name="Science">
        <title>The ecoresponsive genome of Daphnia pulex.</title>
        <authorList>
            <person name="Colbourne J.K."/>
            <person name="Pfrender M.E."/>
            <person name="Gilbert D."/>
            <person name="Thomas W.K."/>
            <person name="Tucker A."/>
            <person name="Oakley T.H."/>
            <person name="Tokishita S."/>
            <person name="Aerts A."/>
            <person name="Arnold G.J."/>
            <person name="Basu M.K."/>
            <person name="Bauer D.J."/>
            <person name="Caceres C.E."/>
            <person name="Carmel L."/>
            <person name="Casola C."/>
            <person name="Choi J.H."/>
            <person name="Detter J.C."/>
            <person name="Dong Q."/>
            <person name="Dusheyko S."/>
            <person name="Eads B.D."/>
            <person name="Frohlich T."/>
            <person name="Geiler-Samerotte K.A."/>
            <person name="Gerlach D."/>
            <person name="Hatcher P."/>
            <person name="Jogdeo S."/>
            <person name="Krijgsveld J."/>
            <person name="Kriventseva E.V."/>
            <person name="Kultz D."/>
            <person name="Laforsch C."/>
            <person name="Lindquist E."/>
            <person name="Lopez J."/>
            <person name="Manak J.R."/>
            <person name="Muller J."/>
            <person name="Pangilinan J."/>
            <person name="Patwardhan R.P."/>
            <person name="Pitluck S."/>
            <person name="Pritham E.J."/>
            <person name="Rechtsteiner A."/>
            <person name="Rho M."/>
            <person name="Rogozin I.B."/>
            <person name="Sakarya O."/>
            <person name="Salamov A."/>
            <person name="Schaack S."/>
            <person name="Shapiro H."/>
            <person name="Shiga Y."/>
            <person name="Skalitzky C."/>
            <person name="Smith Z."/>
            <person name="Souvorov A."/>
            <person name="Sung W."/>
            <person name="Tang Z."/>
            <person name="Tsuchiya D."/>
            <person name="Tu H."/>
            <person name="Vos H."/>
            <person name="Wang M."/>
            <person name="Wolf Y.I."/>
            <person name="Yamagata H."/>
            <person name="Yamada T."/>
            <person name="Ye Y."/>
            <person name="Shaw J.R."/>
            <person name="Andrews J."/>
            <person name="Crease T.J."/>
            <person name="Tang H."/>
            <person name="Lucas S.M."/>
            <person name="Robertson H.M."/>
            <person name="Bork P."/>
            <person name="Koonin E.V."/>
            <person name="Zdobnov E.M."/>
            <person name="Grigoriev I.V."/>
            <person name="Lynch M."/>
            <person name="Boore J.L."/>
        </authorList>
    </citation>
    <scope>NUCLEOTIDE SEQUENCE [LARGE SCALE GENOMIC DNA]</scope>
</reference>
<evidence type="ECO:0000256" key="1">
    <source>
        <dbReference type="SAM" id="MobiDB-lite"/>
    </source>
</evidence>
<dbReference type="Proteomes" id="UP000000305">
    <property type="component" value="Unassembled WGS sequence"/>
</dbReference>
<evidence type="ECO:0000313" key="3">
    <source>
        <dbReference type="Proteomes" id="UP000000305"/>
    </source>
</evidence>
<name>E9HH14_DAPPU</name>
<dbReference type="KEGG" id="dpx:DAPPUDRAFT_329576"/>
<dbReference type="AlphaFoldDB" id="E9HH14"/>